<evidence type="ECO:0000313" key="13">
    <source>
        <dbReference type="EMBL" id="KAF8719708.1"/>
    </source>
</evidence>
<comment type="function">
    <text evidence="10">Mediates both low-affinity uptake and efflux of sugar across the plasma membrane.</text>
</comment>
<dbReference type="PANTHER" id="PTHR10791:SF44">
    <property type="entry name" value="BIDIRECTIONAL SUGAR TRANSPORTER SWEET1"/>
    <property type="match status" value="1"/>
</dbReference>
<dbReference type="OrthoDB" id="409725at2759"/>
<dbReference type="Pfam" id="PF03083">
    <property type="entry name" value="MtN3_slv"/>
    <property type="match status" value="2"/>
</dbReference>
<evidence type="ECO:0000256" key="8">
    <source>
        <dbReference type="ARBA" id="ARBA00022989"/>
    </source>
</evidence>
<feature type="transmembrane region" description="Helical" evidence="11">
    <location>
        <begin position="134"/>
        <end position="155"/>
    </location>
</feature>
<keyword evidence="4" id="KW-1003">Cell membrane</keyword>
<proteinExistence type="inferred from homology"/>
<comment type="function">
    <text evidence="11">Mediates both low-affinity uptake and efflux of sugar across the membrane.</text>
</comment>
<comment type="caution">
    <text evidence="13">The sequence shown here is derived from an EMBL/GenBank/DDBJ whole genome shotgun (WGS) entry which is preliminary data.</text>
</comment>
<keyword evidence="5 11" id="KW-0762">Sugar transport</keyword>
<evidence type="ECO:0000256" key="2">
    <source>
        <dbReference type="ARBA" id="ARBA00007809"/>
    </source>
</evidence>
<keyword evidence="8 11" id="KW-1133">Transmembrane helix</keyword>
<evidence type="ECO:0000256" key="6">
    <source>
        <dbReference type="ARBA" id="ARBA00022692"/>
    </source>
</evidence>
<dbReference type="FunFam" id="1.20.1280.290:FF:000014">
    <property type="entry name" value="Bidirectional sugar transporter SWEET"/>
    <property type="match status" value="1"/>
</dbReference>
<dbReference type="AlphaFoldDB" id="A0A835CAM1"/>
<evidence type="ECO:0000256" key="3">
    <source>
        <dbReference type="ARBA" id="ARBA00022448"/>
    </source>
</evidence>
<feature type="transmembrane region" description="Helical" evidence="11">
    <location>
        <begin position="99"/>
        <end position="122"/>
    </location>
</feature>
<keyword evidence="3 11" id="KW-0813">Transport</keyword>
<feature type="region of interest" description="Disordered" evidence="12">
    <location>
        <begin position="233"/>
        <end position="258"/>
    </location>
</feature>
<organism evidence="13 14">
    <name type="scientific">Digitaria exilis</name>
    <dbReference type="NCBI Taxonomy" id="1010633"/>
    <lineage>
        <taxon>Eukaryota</taxon>
        <taxon>Viridiplantae</taxon>
        <taxon>Streptophyta</taxon>
        <taxon>Embryophyta</taxon>
        <taxon>Tracheophyta</taxon>
        <taxon>Spermatophyta</taxon>
        <taxon>Magnoliopsida</taxon>
        <taxon>Liliopsida</taxon>
        <taxon>Poales</taxon>
        <taxon>Poaceae</taxon>
        <taxon>PACMAD clade</taxon>
        <taxon>Panicoideae</taxon>
        <taxon>Panicodae</taxon>
        <taxon>Paniceae</taxon>
        <taxon>Anthephorinae</taxon>
        <taxon>Digitaria</taxon>
    </lineage>
</organism>
<keyword evidence="14" id="KW-1185">Reference proteome</keyword>
<keyword evidence="6 11" id="KW-0812">Transmembrane</keyword>
<feature type="transmembrane region" description="Helical" evidence="11">
    <location>
        <begin position="190"/>
        <end position="211"/>
    </location>
</feature>
<feature type="transmembrane region" description="Helical" evidence="11">
    <location>
        <begin position="162"/>
        <end position="184"/>
    </location>
</feature>
<evidence type="ECO:0000256" key="5">
    <source>
        <dbReference type="ARBA" id="ARBA00022597"/>
    </source>
</evidence>
<protein>
    <recommendedName>
        <fullName evidence="11">Bidirectional sugar transporter SWEET</fullName>
    </recommendedName>
</protein>
<evidence type="ECO:0000256" key="7">
    <source>
        <dbReference type="ARBA" id="ARBA00022737"/>
    </source>
</evidence>
<feature type="transmembrane region" description="Helical" evidence="11">
    <location>
        <begin position="6"/>
        <end position="29"/>
    </location>
</feature>
<accession>A0A835CAM1</accession>
<keyword evidence="7" id="KW-0677">Repeat</keyword>
<comment type="similarity">
    <text evidence="2 11">Belongs to the SWEET sugar transporter family.</text>
</comment>
<gene>
    <name evidence="13" type="ORF">HU200_024459</name>
</gene>
<keyword evidence="9 11" id="KW-0472">Membrane</keyword>
<evidence type="ECO:0000256" key="11">
    <source>
        <dbReference type="RuleBase" id="RU910715"/>
    </source>
</evidence>
<dbReference type="InterPro" id="IPR004316">
    <property type="entry name" value="SWEET_rpt"/>
</dbReference>
<dbReference type="Gene3D" id="1.20.1280.290">
    <property type="match status" value="2"/>
</dbReference>
<evidence type="ECO:0000313" key="14">
    <source>
        <dbReference type="Proteomes" id="UP000636709"/>
    </source>
</evidence>
<feature type="transmembrane region" description="Helical" evidence="11">
    <location>
        <begin position="41"/>
        <end position="60"/>
    </location>
</feature>
<evidence type="ECO:0000256" key="12">
    <source>
        <dbReference type="SAM" id="MobiDB-lite"/>
    </source>
</evidence>
<reference evidence="13" key="1">
    <citation type="submission" date="2020-07" db="EMBL/GenBank/DDBJ databases">
        <title>Genome sequence and genetic diversity analysis of an under-domesticated orphan crop, white fonio (Digitaria exilis).</title>
        <authorList>
            <person name="Bennetzen J.L."/>
            <person name="Chen S."/>
            <person name="Ma X."/>
            <person name="Wang X."/>
            <person name="Yssel A.E.J."/>
            <person name="Chaluvadi S.R."/>
            <person name="Johnson M."/>
            <person name="Gangashetty P."/>
            <person name="Hamidou F."/>
            <person name="Sanogo M.D."/>
            <person name="Zwaenepoel A."/>
            <person name="Wallace J."/>
            <person name="Van De Peer Y."/>
            <person name="Van Deynze A."/>
        </authorList>
    </citation>
    <scope>NUCLEOTIDE SEQUENCE</scope>
    <source>
        <tissue evidence="13">Leaves</tissue>
    </source>
</reference>
<dbReference type="GO" id="GO:0005886">
    <property type="term" value="C:plasma membrane"/>
    <property type="evidence" value="ECO:0007669"/>
    <property type="project" value="UniProtKB-SubCell"/>
</dbReference>
<dbReference type="EMBL" id="JACEFO010001700">
    <property type="protein sequence ID" value="KAF8719708.1"/>
    <property type="molecule type" value="Genomic_DNA"/>
</dbReference>
<sequence>MEDVVKFIFGISGNVIALFLFLSPVPTFWRIVKRRSTEDFSGVPYSMALLNCLLAAWYGLPFVSPNNIPVSTVNGAGAAIEVVYVIIFLAFASSQRTRLRMLVLASAAAAVFAALALVSMLALQGERRKLLCGIAATVCSICMYGSPLSIMRLVVKTKSVEYMPFLLSLAVFLSGTSWLVYGLLGRDPFVVIPSAGGSFLGAVQLILYAIYRNSSGKASAAAADEDMEMMASNTKQDSNKVKVAHEADGGAGKEDRLV</sequence>
<feature type="transmembrane region" description="Helical" evidence="11">
    <location>
        <begin position="72"/>
        <end position="92"/>
    </location>
</feature>
<dbReference type="PANTHER" id="PTHR10791">
    <property type="entry name" value="RAG1-ACTIVATING PROTEIN 1"/>
    <property type="match status" value="1"/>
</dbReference>
<comment type="subcellular location">
    <subcellularLocation>
        <location evidence="1 11">Cell membrane</location>
        <topology evidence="1 11">Multi-pass membrane protein</topology>
    </subcellularLocation>
</comment>
<dbReference type="GO" id="GO:0051119">
    <property type="term" value="F:sugar transmembrane transporter activity"/>
    <property type="evidence" value="ECO:0007669"/>
    <property type="project" value="InterPro"/>
</dbReference>
<dbReference type="Proteomes" id="UP000636709">
    <property type="component" value="Unassembled WGS sequence"/>
</dbReference>
<feature type="compositionally biased region" description="Basic and acidic residues" evidence="12">
    <location>
        <begin position="237"/>
        <end position="258"/>
    </location>
</feature>
<evidence type="ECO:0000256" key="1">
    <source>
        <dbReference type="ARBA" id="ARBA00004651"/>
    </source>
</evidence>
<dbReference type="InterPro" id="IPR047664">
    <property type="entry name" value="SWEET"/>
</dbReference>
<dbReference type="FunFam" id="1.20.1280.290:FF:000002">
    <property type="entry name" value="Bidirectional sugar transporter SWEET"/>
    <property type="match status" value="1"/>
</dbReference>
<evidence type="ECO:0000256" key="4">
    <source>
        <dbReference type="ARBA" id="ARBA00022475"/>
    </source>
</evidence>
<name>A0A835CAM1_9POAL</name>
<evidence type="ECO:0000256" key="10">
    <source>
        <dbReference type="ARBA" id="ARBA00037238"/>
    </source>
</evidence>
<evidence type="ECO:0000256" key="9">
    <source>
        <dbReference type="ARBA" id="ARBA00023136"/>
    </source>
</evidence>